<feature type="transmembrane region" description="Helical" evidence="2">
    <location>
        <begin position="106"/>
        <end position="127"/>
    </location>
</feature>
<evidence type="ECO:0000313" key="4">
    <source>
        <dbReference type="Proteomes" id="UP001151760"/>
    </source>
</evidence>
<protein>
    <submittedName>
        <fullName evidence="3">Uncharacterized protein</fullName>
    </submittedName>
</protein>
<proteinExistence type="predicted"/>
<evidence type="ECO:0000256" key="1">
    <source>
        <dbReference type="SAM" id="MobiDB-lite"/>
    </source>
</evidence>
<evidence type="ECO:0000313" key="3">
    <source>
        <dbReference type="EMBL" id="GJT60719.1"/>
    </source>
</evidence>
<comment type="caution">
    <text evidence="3">The sequence shown here is derived from an EMBL/GenBank/DDBJ whole genome shotgun (WGS) entry which is preliminary data.</text>
</comment>
<name>A0ABQ5FBZ7_9ASTR</name>
<dbReference type="Proteomes" id="UP001151760">
    <property type="component" value="Unassembled WGS sequence"/>
</dbReference>
<keyword evidence="2" id="KW-0812">Transmembrane</keyword>
<sequence length="143" mass="15838">MGLINSVVCKIARKDSRKRKDLQEKARNSKANSKGDSLGDQKAESSSKLASRRRATPLQMVCDMRRMHQQVLYDGKAGDARCLWRNVLARVEINGQKRLFNVPNGVLICLLLWGCTSATIFASLRLLPALTSASVFVLIYGDG</sequence>
<reference evidence="3" key="1">
    <citation type="journal article" date="2022" name="Int. J. Mol. Sci.">
        <title>Draft Genome of Tanacetum Coccineum: Genomic Comparison of Closely Related Tanacetum-Family Plants.</title>
        <authorList>
            <person name="Yamashiro T."/>
            <person name="Shiraishi A."/>
            <person name="Nakayama K."/>
            <person name="Satake H."/>
        </authorList>
    </citation>
    <scope>NUCLEOTIDE SEQUENCE</scope>
</reference>
<dbReference type="EMBL" id="BQNB010017224">
    <property type="protein sequence ID" value="GJT60719.1"/>
    <property type="molecule type" value="Genomic_DNA"/>
</dbReference>
<evidence type="ECO:0000256" key="2">
    <source>
        <dbReference type="SAM" id="Phobius"/>
    </source>
</evidence>
<reference evidence="3" key="2">
    <citation type="submission" date="2022-01" db="EMBL/GenBank/DDBJ databases">
        <authorList>
            <person name="Yamashiro T."/>
            <person name="Shiraishi A."/>
            <person name="Satake H."/>
            <person name="Nakayama K."/>
        </authorList>
    </citation>
    <scope>NUCLEOTIDE SEQUENCE</scope>
</reference>
<accession>A0ABQ5FBZ7</accession>
<keyword evidence="4" id="KW-1185">Reference proteome</keyword>
<gene>
    <name evidence="3" type="ORF">Tco_1004252</name>
</gene>
<keyword evidence="2" id="KW-1133">Transmembrane helix</keyword>
<keyword evidence="2" id="KW-0472">Membrane</keyword>
<feature type="region of interest" description="Disordered" evidence="1">
    <location>
        <begin position="15"/>
        <end position="54"/>
    </location>
</feature>
<organism evidence="3 4">
    <name type="scientific">Tanacetum coccineum</name>
    <dbReference type="NCBI Taxonomy" id="301880"/>
    <lineage>
        <taxon>Eukaryota</taxon>
        <taxon>Viridiplantae</taxon>
        <taxon>Streptophyta</taxon>
        <taxon>Embryophyta</taxon>
        <taxon>Tracheophyta</taxon>
        <taxon>Spermatophyta</taxon>
        <taxon>Magnoliopsida</taxon>
        <taxon>eudicotyledons</taxon>
        <taxon>Gunneridae</taxon>
        <taxon>Pentapetalae</taxon>
        <taxon>asterids</taxon>
        <taxon>campanulids</taxon>
        <taxon>Asterales</taxon>
        <taxon>Asteraceae</taxon>
        <taxon>Asteroideae</taxon>
        <taxon>Anthemideae</taxon>
        <taxon>Anthemidinae</taxon>
        <taxon>Tanacetum</taxon>
    </lineage>
</organism>